<dbReference type="PANTHER" id="PTHR46481">
    <property type="entry name" value="ZINC FINGER BED DOMAIN-CONTAINING PROTEIN 4"/>
    <property type="match status" value="1"/>
</dbReference>
<sequence length="1307" mass="146615">MSAAESTPLSRKALGCTVSTQTVAVQCGPSVGVQVGLDAELEDKERAACIRERMLAAATGTAEEVMDLISEEWPEELFTASSWSDVGLYDSPGDVAVLITKDAADAEVVARLREKYPDLPGAAAPVREGGAVGSVVARFDTVEEDGRRECAERWAHKPIPSESDEPAAVRFLRVVSMLVCRMEQHGRKNVGLHAPAVLGAEVARKLAECAAIVLPAGSSNQKTINVRCKFCKSVHAKNATRMKSHLQQCTYVPHMIKLKFNILTPKSKGNHSKFPFETSMKKITSAKLDNDNTDAACTSSTVSTASTSASDNIHVETPVCTKINRIQSFCDRMTHEQNNELNILLARAIYTSSAPHSITENEDWKLFFKKIRPSYTLPSRYMLSNRLLTEEYERVEVQVNDKIKQADNLSLQCDGWSNLRNESVINFIVTTPEPLFVKSVLTKAEKHTAEYITKLMVEVLEEYGPKKFFAIVTDNAKNMRKAVRQCEEMYPHLVSYGCLAHTLHLLCSDILKLSSIETHLSHIIHIVKTINQCQVLRAQFTEIRNEMKCGVSLSLPVKTRWGSHVKCLQDLTKCKSVLQRLAISPDKTIQDRIRSAKANLLDEGFWINSSALVELLKPITEAITRLEGDSSSIHLVCETFAKIGSNISTHLECVKLTDCEKTEAMDKFISRKEYALQPIHFAADLLNPRSVGANLSSAERIEAMKYITTMSTTTTIEIGDEGVSKITEDLGNYLAKTDFFGETFLWNILDNVSLVTWWKGFCGHSCLSKVAVRILTMPCTSAATERSFSSQSSIHTKRRNRLTTQRAANLNYIQYNSKLLKRSRQHHIQSQYPIEETVQNNVSIEGRNLQKEIEVIENHISEEEELDETISSWHSNTTGNGNSDDDFNFADFAMTDDEIDQRMETREQRPARILRQSKVNILENVLMKSGKGTEQPQKKTEVEKDTSDAENKMSFNTRSKRIISMVEKMEEPSNFNSEDVNCIAASSTGSNLIISGVVLASNDLENNSQTHFTENLAIVDNIDIEVIDVPYVEHNEKTDGEIQVYLISENENTMSNSSHRGKLVPYSDSSSSSDSESLPQKMAEVEANFKTFKQLLEDAWRFEISTLAAADLNSKKWNKITILPLAADLKTFREHLLRTASESLKSHEKDEIDVSAYKLIMKTIYCRLLLLNRKRVETCSRKWLKNPEAITSTKLRKHLATMTQVFNMSSNDIEQLASFMGHTGDVHKQVYRLPDDIYQTAKISKLLLLMEKGEAAEFKGKALDDIKINLDEEIVPELDDWDNENGVEDELVQTAPVLEPSTITDNK</sequence>
<dbReference type="PANTHER" id="PTHR46481:SF10">
    <property type="entry name" value="ZINC FINGER BED DOMAIN-CONTAINING PROTEIN 39"/>
    <property type="match status" value="1"/>
</dbReference>
<reference evidence="10" key="1">
    <citation type="submission" date="2022-01" db="EMBL/GenBank/DDBJ databases">
        <authorList>
            <person name="King R."/>
        </authorList>
    </citation>
    <scope>NUCLEOTIDE SEQUENCE</scope>
</reference>
<feature type="domain" description="HAT C-terminal dimerisation" evidence="9">
    <location>
        <begin position="740"/>
        <end position="816"/>
    </location>
</feature>
<evidence type="ECO:0000256" key="6">
    <source>
        <dbReference type="SAM" id="Coils"/>
    </source>
</evidence>
<feature type="compositionally biased region" description="Low complexity" evidence="7">
    <location>
        <begin position="1067"/>
        <end position="1077"/>
    </location>
</feature>
<organism evidence="10 11">
    <name type="scientific">Diabrotica balteata</name>
    <name type="common">Banded cucumber beetle</name>
    <dbReference type="NCBI Taxonomy" id="107213"/>
    <lineage>
        <taxon>Eukaryota</taxon>
        <taxon>Metazoa</taxon>
        <taxon>Ecdysozoa</taxon>
        <taxon>Arthropoda</taxon>
        <taxon>Hexapoda</taxon>
        <taxon>Insecta</taxon>
        <taxon>Pterygota</taxon>
        <taxon>Neoptera</taxon>
        <taxon>Endopterygota</taxon>
        <taxon>Coleoptera</taxon>
        <taxon>Polyphaga</taxon>
        <taxon>Cucujiformia</taxon>
        <taxon>Chrysomeloidea</taxon>
        <taxon>Chrysomelidae</taxon>
        <taxon>Galerucinae</taxon>
        <taxon>Diabroticina</taxon>
        <taxon>Diabroticites</taxon>
        <taxon>Diabrotica</taxon>
    </lineage>
</organism>
<feature type="compositionally biased region" description="Basic and acidic residues" evidence="7">
    <location>
        <begin position="936"/>
        <end position="949"/>
    </location>
</feature>
<evidence type="ECO:0000259" key="8">
    <source>
        <dbReference type="Pfam" id="PF04937"/>
    </source>
</evidence>
<dbReference type="OrthoDB" id="6778913at2759"/>
<evidence type="ECO:0000256" key="7">
    <source>
        <dbReference type="SAM" id="MobiDB-lite"/>
    </source>
</evidence>
<gene>
    <name evidence="10" type="ORF">DIABBA_LOCUS117</name>
</gene>
<feature type="domain" description="DUF659" evidence="8">
    <location>
        <begin position="378"/>
        <end position="521"/>
    </location>
</feature>
<dbReference type="GO" id="GO:0046983">
    <property type="term" value="F:protein dimerization activity"/>
    <property type="evidence" value="ECO:0007669"/>
    <property type="project" value="InterPro"/>
</dbReference>
<keyword evidence="6" id="KW-0175">Coiled coil</keyword>
<dbReference type="GO" id="GO:0005634">
    <property type="term" value="C:nucleus"/>
    <property type="evidence" value="ECO:0007669"/>
    <property type="project" value="UniProtKB-SubCell"/>
</dbReference>
<dbReference type="InterPro" id="IPR052035">
    <property type="entry name" value="ZnF_BED_domain_contain"/>
</dbReference>
<keyword evidence="3" id="KW-0863">Zinc-finger</keyword>
<dbReference type="InterPro" id="IPR008906">
    <property type="entry name" value="HATC_C_dom"/>
</dbReference>
<evidence type="ECO:0000313" key="10">
    <source>
        <dbReference type="EMBL" id="CAH1226262.1"/>
    </source>
</evidence>
<dbReference type="SUPFAM" id="SSF53098">
    <property type="entry name" value="Ribonuclease H-like"/>
    <property type="match status" value="1"/>
</dbReference>
<keyword evidence="11" id="KW-1185">Reference proteome</keyword>
<evidence type="ECO:0000313" key="11">
    <source>
        <dbReference type="Proteomes" id="UP001153709"/>
    </source>
</evidence>
<proteinExistence type="predicted"/>
<name>A0A9P0GYZ6_DIABA</name>
<dbReference type="InterPro" id="IPR007021">
    <property type="entry name" value="DUF659"/>
</dbReference>
<evidence type="ECO:0000256" key="2">
    <source>
        <dbReference type="ARBA" id="ARBA00022723"/>
    </source>
</evidence>
<evidence type="ECO:0000256" key="1">
    <source>
        <dbReference type="ARBA" id="ARBA00004123"/>
    </source>
</evidence>
<dbReference type="Proteomes" id="UP001153709">
    <property type="component" value="Unassembled WGS sequence"/>
</dbReference>
<comment type="caution">
    <text evidence="10">The sequence shown here is derived from an EMBL/GenBank/DDBJ whole genome shotgun (WGS) entry which is preliminary data.</text>
</comment>
<dbReference type="Pfam" id="PF04937">
    <property type="entry name" value="DUF659"/>
    <property type="match status" value="1"/>
</dbReference>
<evidence type="ECO:0000259" key="9">
    <source>
        <dbReference type="Pfam" id="PF05699"/>
    </source>
</evidence>
<dbReference type="Pfam" id="PF05699">
    <property type="entry name" value="Dimer_Tnp_hAT"/>
    <property type="match status" value="1"/>
</dbReference>
<comment type="subcellular location">
    <subcellularLocation>
        <location evidence="1">Nucleus</location>
    </subcellularLocation>
</comment>
<keyword evidence="2" id="KW-0479">Metal-binding</keyword>
<keyword evidence="5" id="KW-0539">Nucleus</keyword>
<protein>
    <submittedName>
        <fullName evidence="10">Uncharacterized protein</fullName>
    </submittedName>
</protein>
<feature type="region of interest" description="Disordered" evidence="7">
    <location>
        <begin position="1054"/>
        <end position="1079"/>
    </location>
</feature>
<evidence type="ECO:0000256" key="5">
    <source>
        <dbReference type="ARBA" id="ARBA00023242"/>
    </source>
</evidence>
<evidence type="ECO:0000256" key="4">
    <source>
        <dbReference type="ARBA" id="ARBA00022833"/>
    </source>
</evidence>
<keyword evidence="4" id="KW-0862">Zinc</keyword>
<feature type="coiled-coil region" evidence="6">
    <location>
        <begin position="385"/>
        <end position="412"/>
    </location>
</feature>
<dbReference type="EMBL" id="CAKJVB030000043">
    <property type="protein sequence ID" value="CAH1226262.1"/>
    <property type="molecule type" value="Genomic_DNA"/>
</dbReference>
<dbReference type="GO" id="GO:0008270">
    <property type="term" value="F:zinc ion binding"/>
    <property type="evidence" value="ECO:0007669"/>
    <property type="project" value="UniProtKB-KW"/>
</dbReference>
<evidence type="ECO:0000256" key="3">
    <source>
        <dbReference type="ARBA" id="ARBA00022771"/>
    </source>
</evidence>
<dbReference type="InterPro" id="IPR012337">
    <property type="entry name" value="RNaseH-like_sf"/>
</dbReference>
<accession>A0A9P0GYZ6</accession>
<feature type="region of interest" description="Disordered" evidence="7">
    <location>
        <begin position="929"/>
        <end position="949"/>
    </location>
</feature>